<reference evidence="1 2" key="1">
    <citation type="journal article" date="2018" name="PLoS ONE">
        <title>The draft genome of Kipferlia bialata reveals reductive genome evolution in fornicate parasites.</title>
        <authorList>
            <person name="Tanifuji G."/>
            <person name="Takabayashi S."/>
            <person name="Kume K."/>
            <person name="Takagi M."/>
            <person name="Nakayama T."/>
            <person name="Kamikawa R."/>
            <person name="Inagaki Y."/>
            <person name="Hashimoto T."/>
        </authorList>
    </citation>
    <scope>NUCLEOTIDE SEQUENCE [LARGE SCALE GENOMIC DNA]</scope>
    <source>
        <strain evidence="1">NY0173</strain>
    </source>
</reference>
<dbReference type="Proteomes" id="UP000265618">
    <property type="component" value="Unassembled WGS sequence"/>
</dbReference>
<dbReference type="PANTHER" id="PTHR14136:SF17">
    <property type="entry name" value="BTB_POZ DOMAIN-CONTAINING PROTEIN KCTD9"/>
    <property type="match status" value="1"/>
</dbReference>
<dbReference type="Gene3D" id="2.160.20.80">
    <property type="entry name" value="E3 ubiquitin-protein ligase SopA"/>
    <property type="match status" value="1"/>
</dbReference>
<dbReference type="PANTHER" id="PTHR14136">
    <property type="entry name" value="BTB_POZ DOMAIN-CONTAINING PROTEIN KCTD9"/>
    <property type="match status" value="1"/>
</dbReference>
<dbReference type="InterPro" id="IPR051082">
    <property type="entry name" value="Pentapeptide-BTB/POZ_domain"/>
</dbReference>
<accession>A0A9K3GRC8</accession>
<keyword evidence="2" id="KW-1185">Reference proteome</keyword>
<comment type="caution">
    <text evidence="1">The sequence shown here is derived from an EMBL/GenBank/DDBJ whole genome shotgun (WGS) entry which is preliminary data.</text>
</comment>
<gene>
    <name evidence="1" type="ORF">KIPB_016022</name>
</gene>
<dbReference type="SUPFAM" id="SSF141571">
    <property type="entry name" value="Pentapeptide repeat-like"/>
    <property type="match status" value="1"/>
</dbReference>
<dbReference type="InterPro" id="IPR001646">
    <property type="entry name" value="5peptide_repeat"/>
</dbReference>
<feature type="non-terminal residue" evidence="1">
    <location>
        <position position="1"/>
    </location>
</feature>
<evidence type="ECO:0000313" key="2">
    <source>
        <dbReference type="Proteomes" id="UP000265618"/>
    </source>
</evidence>
<proteinExistence type="predicted"/>
<name>A0A9K3GRC8_9EUKA</name>
<dbReference type="OrthoDB" id="9989223at2759"/>
<dbReference type="AlphaFoldDB" id="A0A9K3GRC8"/>
<dbReference type="EMBL" id="BDIP01009435">
    <property type="protein sequence ID" value="GIQ92323.1"/>
    <property type="molecule type" value="Genomic_DNA"/>
</dbReference>
<protein>
    <recommendedName>
        <fullName evidence="3">Pentapeptide repeat-containing protein</fullName>
    </recommendedName>
</protein>
<dbReference type="Pfam" id="PF00805">
    <property type="entry name" value="Pentapeptide"/>
    <property type="match status" value="3"/>
</dbReference>
<organism evidence="1 2">
    <name type="scientific">Kipferlia bialata</name>
    <dbReference type="NCBI Taxonomy" id="797122"/>
    <lineage>
        <taxon>Eukaryota</taxon>
        <taxon>Metamonada</taxon>
        <taxon>Carpediemonas-like organisms</taxon>
        <taxon>Kipferlia</taxon>
    </lineage>
</organism>
<evidence type="ECO:0008006" key="3">
    <source>
        <dbReference type="Google" id="ProtNLM"/>
    </source>
</evidence>
<sequence>MGADLSGHGMYDMDLSSCNLSNAVLGGCNLCCTNITGCKTEGIVLEGASLNLVAGLTEGVLRGAKSLKKVSLVNFDMRRYNLSELDLSGAHFVGCKMAHCILNDTSLRDSRIERCDFSHSSLNGVDFSGSVMRHSDLYSVDLTTADLSGASWDSTNSPKSVPLDASRIRGARLALDLKPTWTSSSLRSASWSHGSSRTPHCVVPMVLNLRWFIDVEGASVVQ</sequence>
<evidence type="ECO:0000313" key="1">
    <source>
        <dbReference type="EMBL" id="GIQ92323.1"/>
    </source>
</evidence>